<dbReference type="AlphaFoldDB" id="E9S8D4"/>
<proteinExistence type="predicted"/>
<evidence type="ECO:0000313" key="3">
    <source>
        <dbReference type="Proteomes" id="UP000004259"/>
    </source>
</evidence>
<dbReference type="EMBL" id="ADKM02000021">
    <property type="protein sequence ID" value="EGC04482.1"/>
    <property type="molecule type" value="Genomic_DNA"/>
</dbReference>
<gene>
    <name evidence="2" type="ORF">CUS_4760</name>
</gene>
<evidence type="ECO:0000256" key="1">
    <source>
        <dbReference type="SAM" id="MobiDB-lite"/>
    </source>
</evidence>
<comment type="caution">
    <text evidence="2">The sequence shown here is derived from an EMBL/GenBank/DDBJ whole genome shotgun (WGS) entry which is preliminary data.</text>
</comment>
<organism evidence="2 3">
    <name type="scientific">Ruminococcus albus 8</name>
    <dbReference type="NCBI Taxonomy" id="246199"/>
    <lineage>
        <taxon>Bacteria</taxon>
        <taxon>Bacillati</taxon>
        <taxon>Bacillota</taxon>
        <taxon>Clostridia</taxon>
        <taxon>Eubacteriales</taxon>
        <taxon>Oscillospiraceae</taxon>
        <taxon>Ruminococcus</taxon>
    </lineage>
</organism>
<sequence length="41" mass="4682">MLNLYNKNSRDSFKSSKGSSMIGQHRKALNLSLLLKWVAMI</sequence>
<evidence type="ECO:0000313" key="2">
    <source>
        <dbReference type="EMBL" id="EGC04482.1"/>
    </source>
</evidence>
<accession>E9S8D4</accession>
<dbReference type="Proteomes" id="UP000004259">
    <property type="component" value="Unassembled WGS sequence"/>
</dbReference>
<feature type="region of interest" description="Disordered" evidence="1">
    <location>
        <begin position="1"/>
        <end position="24"/>
    </location>
</feature>
<protein>
    <submittedName>
        <fullName evidence="2">Uncharacterized protein</fullName>
    </submittedName>
</protein>
<keyword evidence="3" id="KW-1185">Reference proteome</keyword>
<name>E9S8D4_RUMAL</name>
<reference evidence="2 3" key="1">
    <citation type="submission" date="2011-02" db="EMBL/GenBank/DDBJ databases">
        <authorList>
            <person name="Nelson K.E."/>
            <person name="Sutton G."/>
            <person name="Torralba M."/>
            <person name="Durkin S."/>
            <person name="Harkins D."/>
            <person name="Montgomery R."/>
            <person name="Ziemer C."/>
            <person name="Klaassens E."/>
            <person name="Ocuiv P."/>
            <person name="Morrison M."/>
        </authorList>
    </citation>
    <scope>NUCLEOTIDE SEQUENCE [LARGE SCALE GENOMIC DNA]</scope>
    <source>
        <strain evidence="2 3">8</strain>
    </source>
</reference>